<evidence type="ECO:0000256" key="13">
    <source>
        <dbReference type="ARBA" id="ARBA00023136"/>
    </source>
</evidence>
<evidence type="ECO:0000259" key="20">
    <source>
        <dbReference type="Pfam" id="PF04811"/>
    </source>
</evidence>
<dbReference type="EMBL" id="JANBQF010000571">
    <property type="protein sequence ID" value="KAJ2000181.1"/>
    <property type="molecule type" value="Genomic_DNA"/>
</dbReference>
<dbReference type="InterPro" id="IPR036174">
    <property type="entry name" value="Znf_Sec23_Sec24_sf"/>
</dbReference>
<dbReference type="OrthoDB" id="10256289at2759"/>
<dbReference type="GO" id="GO:0000139">
    <property type="term" value="C:Golgi membrane"/>
    <property type="evidence" value="ECO:0007669"/>
    <property type="project" value="UniProtKB-SubCell"/>
</dbReference>
<dbReference type="Gene3D" id="2.60.40.1670">
    <property type="entry name" value="beta-sandwich domain of Sec23/24"/>
    <property type="match status" value="1"/>
</dbReference>
<comment type="function">
    <text evidence="15 16">Component of the coat protein complex II (COPII) which promotes the formation of transport vesicles from the endoplasmic reticulum (ER). The coat has two main functions, the physical deformation of the endoplasmic reticulum membrane into vesicles and the selection of cargo molecules.</text>
</comment>
<evidence type="ECO:0000256" key="5">
    <source>
        <dbReference type="ARBA" id="ARBA00021212"/>
    </source>
</evidence>
<comment type="subunit">
    <text evidence="4">The COPII coat is composed of at least 5 proteins: the SEC23/24 complex, the SEC13/31 complex, and the protein SAR1.</text>
</comment>
<keyword evidence="16" id="KW-0963">Cytoplasm</keyword>
<evidence type="ECO:0000256" key="4">
    <source>
        <dbReference type="ARBA" id="ARBA00011845"/>
    </source>
</evidence>
<dbReference type="Gene3D" id="3.40.50.410">
    <property type="entry name" value="von Willebrand factor, type A domain"/>
    <property type="match status" value="1"/>
</dbReference>
<keyword evidence="9 16" id="KW-0862">Zinc</keyword>
<evidence type="ECO:0000256" key="8">
    <source>
        <dbReference type="ARBA" id="ARBA00022824"/>
    </source>
</evidence>
<keyword evidence="13 16" id="KW-0472">Membrane</keyword>
<proteinExistence type="inferred from homology"/>
<evidence type="ECO:0000313" key="24">
    <source>
        <dbReference type="Proteomes" id="UP001150907"/>
    </source>
</evidence>
<dbReference type="GO" id="GO:0070971">
    <property type="term" value="C:endoplasmic reticulum exit site"/>
    <property type="evidence" value="ECO:0007669"/>
    <property type="project" value="TreeGrafter"/>
</dbReference>
<evidence type="ECO:0000256" key="10">
    <source>
        <dbReference type="ARBA" id="ARBA00022892"/>
    </source>
</evidence>
<dbReference type="Pfam" id="PF00626">
    <property type="entry name" value="Gelsolin"/>
    <property type="match status" value="1"/>
</dbReference>
<feature type="region of interest" description="Disordered" evidence="17">
    <location>
        <begin position="205"/>
        <end position="230"/>
    </location>
</feature>
<dbReference type="InterPro" id="IPR006896">
    <property type="entry name" value="Sec23/24_trunk_dom"/>
</dbReference>
<evidence type="ECO:0000256" key="12">
    <source>
        <dbReference type="ARBA" id="ARBA00023034"/>
    </source>
</evidence>
<feature type="domain" description="Sec23/Sec24 beta-sandwich" evidence="22">
    <location>
        <begin position="424"/>
        <end position="527"/>
    </location>
</feature>
<name>A0A9W8BFL1_9FUNG</name>
<dbReference type="GO" id="GO:0090110">
    <property type="term" value="P:COPII-coated vesicle cargo loading"/>
    <property type="evidence" value="ECO:0007669"/>
    <property type="project" value="TreeGrafter"/>
</dbReference>
<dbReference type="InterPro" id="IPR029006">
    <property type="entry name" value="ADF-H/Gelsolin-like_dom_sf"/>
</dbReference>
<dbReference type="InterPro" id="IPR036180">
    <property type="entry name" value="Gelsolin-like_dom_sf"/>
</dbReference>
<dbReference type="SUPFAM" id="SSF81811">
    <property type="entry name" value="Helical domain of Sec23/24"/>
    <property type="match status" value="1"/>
</dbReference>
<dbReference type="Pfam" id="PF04810">
    <property type="entry name" value="zf-Sec23_Sec24"/>
    <property type="match status" value="1"/>
</dbReference>
<evidence type="ECO:0000259" key="21">
    <source>
        <dbReference type="Pfam" id="PF04815"/>
    </source>
</evidence>
<feature type="compositionally biased region" description="Low complexity" evidence="17">
    <location>
        <begin position="214"/>
        <end position="230"/>
    </location>
</feature>
<dbReference type="AlphaFoldDB" id="A0A9W8BFL1"/>
<dbReference type="Gene3D" id="3.40.20.10">
    <property type="entry name" value="Severin"/>
    <property type="match status" value="1"/>
</dbReference>
<evidence type="ECO:0000256" key="6">
    <source>
        <dbReference type="ARBA" id="ARBA00022448"/>
    </source>
</evidence>
<dbReference type="FunFam" id="2.30.30.380:FF:000001">
    <property type="entry name" value="Protein transport protein SEC23"/>
    <property type="match status" value="1"/>
</dbReference>
<feature type="domain" description="Sec23/Sec24 helical" evidence="21">
    <location>
        <begin position="539"/>
        <end position="637"/>
    </location>
</feature>
<dbReference type="InterPro" id="IPR037364">
    <property type="entry name" value="Sec23"/>
</dbReference>
<evidence type="ECO:0000259" key="19">
    <source>
        <dbReference type="Pfam" id="PF04810"/>
    </source>
</evidence>
<comment type="similarity">
    <text evidence="3 16">Belongs to the SEC23/SEC24 family. SEC23 subfamily.</text>
</comment>
<dbReference type="Pfam" id="PF04815">
    <property type="entry name" value="Sec23_helical"/>
    <property type="match status" value="1"/>
</dbReference>
<evidence type="ECO:0000259" key="22">
    <source>
        <dbReference type="Pfam" id="PF08033"/>
    </source>
</evidence>
<dbReference type="InterPro" id="IPR036175">
    <property type="entry name" value="Sec23/24_helical_dom_sf"/>
</dbReference>
<dbReference type="InterPro" id="IPR012990">
    <property type="entry name" value="Beta-sandwich_Sec23_24"/>
</dbReference>
<dbReference type="GO" id="GO:0008270">
    <property type="term" value="F:zinc ion binding"/>
    <property type="evidence" value="ECO:0007669"/>
    <property type="project" value="InterPro"/>
</dbReference>
<evidence type="ECO:0000256" key="3">
    <source>
        <dbReference type="ARBA" id="ARBA00009210"/>
    </source>
</evidence>
<sequence>MDFEGIEDQDGVRCSWNVLPNTRIEATRSVVPVSVLYTPLKERAEFPPVMYEPVMCKAPCRAVLNPYCQIDVRGKLWICPFCLQRNQFPPHYKDISAHNLPPELLARFTTIEYGLSRQSAVAPVFMFVVDICLEEDELKALKDSLILALSLLPANALVGLITFGTMVQLHELGYQDCPKSYVFRGAKDYNAKQVQEMLGIGSSIRNQASGGGQQQQQQQHQPHQPHGVAQQTFGAERFVQSVEQCEFTLTSILEQLQRDPWPVSSDKRALRSTGAAVAVAVGMMESAFPNAGGRVMLFCGGPATQGPGMVVGPELKEAIRSHHDIEKETDRHYRKAVKFYEGVAKRAAQSGHAVDIFSGCLDQVGLAEMKCLVNWTGGQMVLADSFVTAIFKQSFQRMFEKEEEGGEGDSDGRGAAAGGHLTMGFNATVEVQTTKELKVCGLIGPGISAGKKTAIVSDTEIGVGNTSAWRIAAMAPSTTVGIYFEVANQQSQALQPGSRGLVQLVTTYQHSSGQYRMRVTTMARSWAEGSSPEIPASFDQEAAAVLMARIAVFKAEIDETADVLRWLDRMLIRLCQKFGDYRRDDAASFRLGPNFSIYPQFMYHLRRSQFLQVFNSSPDETAFYRHCLYREDTSNSLTMIQPSLMSYGFEGAPAPVQLDSLSMKNDVVLLLDTFFHILIWHGETIAEWRKAGYHEQPEYANLKLLLDAPAQDAQGLLVERMPIPRYIVCDQNGSQARFLVSKLNPSTSYNSANQYGGAGGEAVLTDDVNFGSFLAVLKSLAVKAAS</sequence>
<dbReference type="Gene3D" id="2.30.30.380">
    <property type="entry name" value="Zn-finger domain of Sec23/24"/>
    <property type="match status" value="1"/>
</dbReference>
<accession>A0A9W8BFL1</accession>
<evidence type="ECO:0000256" key="14">
    <source>
        <dbReference type="ARBA" id="ARBA00023329"/>
    </source>
</evidence>
<dbReference type="GO" id="GO:0030127">
    <property type="term" value="C:COPII vesicle coat"/>
    <property type="evidence" value="ECO:0007669"/>
    <property type="project" value="InterPro"/>
</dbReference>
<dbReference type="InterPro" id="IPR036465">
    <property type="entry name" value="vWFA_dom_sf"/>
</dbReference>
<evidence type="ECO:0000256" key="9">
    <source>
        <dbReference type="ARBA" id="ARBA00022833"/>
    </source>
</evidence>
<dbReference type="GO" id="GO:0005789">
    <property type="term" value="C:endoplasmic reticulum membrane"/>
    <property type="evidence" value="ECO:0007669"/>
    <property type="project" value="UniProtKB-SubCell"/>
</dbReference>
<keyword evidence="12 16" id="KW-0333">Golgi apparatus</keyword>
<keyword evidence="8 16" id="KW-0256">Endoplasmic reticulum</keyword>
<dbReference type="InterPro" id="IPR006895">
    <property type="entry name" value="Znf_Sec23_Sec24"/>
</dbReference>
<feature type="domain" description="Gelsolin-like" evidence="18">
    <location>
        <begin position="653"/>
        <end position="739"/>
    </location>
</feature>
<comment type="subcellular location">
    <subcellularLocation>
        <location evidence="16">Cytoplasm</location>
    </subcellularLocation>
    <subcellularLocation>
        <location evidence="1 16">Cytoplasmic vesicle</location>
        <location evidence="1 16">COPII-coated vesicle membrane</location>
        <topology evidence="1 16">Peripheral membrane protein</topology>
        <orientation evidence="1 16">Cytoplasmic side</orientation>
    </subcellularLocation>
    <subcellularLocation>
        <location evidence="2 16">Endoplasmic reticulum membrane</location>
        <topology evidence="2 16">Peripheral membrane protein</topology>
        <orientation evidence="2 16">Cytoplasmic side</orientation>
    </subcellularLocation>
    <subcellularLocation>
        <location evidence="16">Golgi apparatus membrane</location>
        <topology evidence="16">Peripheral membrane protein</topology>
        <orientation evidence="16">Cytoplasmic side</orientation>
    </subcellularLocation>
</comment>
<dbReference type="SUPFAM" id="SSF53300">
    <property type="entry name" value="vWA-like"/>
    <property type="match status" value="1"/>
</dbReference>
<comment type="caution">
    <text evidence="23">The sequence shown here is derived from an EMBL/GenBank/DDBJ whole genome shotgun (WGS) entry which is preliminary data.</text>
</comment>
<reference evidence="23" key="1">
    <citation type="submission" date="2022-07" db="EMBL/GenBank/DDBJ databases">
        <title>Phylogenomic reconstructions and comparative analyses of Kickxellomycotina fungi.</title>
        <authorList>
            <person name="Reynolds N.K."/>
            <person name="Stajich J.E."/>
            <person name="Barry K."/>
            <person name="Grigoriev I.V."/>
            <person name="Crous P."/>
            <person name="Smith M.E."/>
        </authorList>
    </citation>
    <scope>NUCLEOTIDE SEQUENCE</scope>
    <source>
        <strain evidence="23">IMI 214461</strain>
    </source>
</reference>
<evidence type="ECO:0000259" key="18">
    <source>
        <dbReference type="Pfam" id="PF00626"/>
    </source>
</evidence>
<dbReference type="PANTHER" id="PTHR11141">
    <property type="entry name" value="PROTEIN TRANSPORT PROTEIN SEC23"/>
    <property type="match status" value="1"/>
</dbReference>
<dbReference type="Gene3D" id="1.20.120.730">
    <property type="entry name" value="Sec23/Sec24 helical domain"/>
    <property type="match status" value="1"/>
</dbReference>
<keyword evidence="10 16" id="KW-0931">ER-Golgi transport</keyword>
<organism evidence="23 24">
    <name type="scientific">Coemansia thaxteri</name>
    <dbReference type="NCBI Taxonomy" id="2663907"/>
    <lineage>
        <taxon>Eukaryota</taxon>
        <taxon>Fungi</taxon>
        <taxon>Fungi incertae sedis</taxon>
        <taxon>Zoopagomycota</taxon>
        <taxon>Kickxellomycotina</taxon>
        <taxon>Kickxellomycetes</taxon>
        <taxon>Kickxellales</taxon>
        <taxon>Kickxellaceae</taxon>
        <taxon>Coemansia</taxon>
    </lineage>
</organism>
<dbReference type="FunFam" id="1.20.120.730:FF:000005">
    <property type="entry name" value="Protein transport protein SEC23"/>
    <property type="match status" value="1"/>
</dbReference>
<evidence type="ECO:0000256" key="2">
    <source>
        <dbReference type="ARBA" id="ARBA00004397"/>
    </source>
</evidence>
<evidence type="ECO:0000256" key="16">
    <source>
        <dbReference type="RuleBase" id="RU365030"/>
    </source>
</evidence>
<evidence type="ECO:0000256" key="17">
    <source>
        <dbReference type="SAM" id="MobiDB-lite"/>
    </source>
</evidence>
<evidence type="ECO:0000313" key="23">
    <source>
        <dbReference type="EMBL" id="KAJ2000181.1"/>
    </source>
</evidence>
<dbReference type="InterPro" id="IPR007123">
    <property type="entry name" value="Gelsolin-like_dom"/>
</dbReference>
<keyword evidence="11 16" id="KW-0653">Protein transport</keyword>
<dbReference type="SUPFAM" id="SSF81995">
    <property type="entry name" value="beta-sandwich domain of Sec23/24"/>
    <property type="match status" value="1"/>
</dbReference>
<dbReference type="GO" id="GO:0006886">
    <property type="term" value="P:intracellular protein transport"/>
    <property type="evidence" value="ECO:0007669"/>
    <property type="project" value="InterPro"/>
</dbReference>
<feature type="domain" description="Zinc finger Sec23/Sec24-type" evidence="19">
    <location>
        <begin position="53"/>
        <end position="92"/>
    </location>
</feature>
<dbReference type="FunFam" id="3.40.20.10:FF:000041">
    <property type="entry name" value="Protein transport protein SEC23"/>
    <property type="match status" value="1"/>
</dbReference>
<evidence type="ECO:0000256" key="1">
    <source>
        <dbReference type="ARBA" id="ARBA00004299"/>
    </source>
</evidence>
<feature type="domain" description="Sec23/Sec24 trunk" evidence="20">
    <location>
        <begin position="122"/>
        <end position="399"/>
    </location>
</feature>
<dbReference type="Pfam" id="PF08033">
    <property type="entry name" value="Sec23_BS"/>
    <property type="match status" value="1"/>
</dbReference>
<dbReference type="InterPro" id="IPR006900">
    <property type="entry name" value="Sec23/24_helical_dom"/>
</dbReference>
<gene>
    <name evidence="23" type="primary">SEC23</name>
    <name evidence="23" type="ORF">H4R26_004737</name>
</gene>
<dbReference type="PANTHER" id="PTHR11141:SF0">
    <property type="entry name" value="PROTEIN TRANSPORT PROTEIN SEC23"/>
    <property type="match status" value="1"/>
</dbReference>
<evidence type="ECO:0000256" key="7">
    <source>
        <dbReference type="ARBA" id="ARBA00022723"/>
    </source>
</evidence>
<keyword evidence="7 16" id="KW-0479">Metal-binding</keyword>
<keyword evidence="24" id="KW-1185">Reference proteome</keyword>
<evidence type="ECO:0000256" key="11">
    <source>
        <dbReference type="ARBA" id="ARBA00022927"/>
    </source>
</evidence>
<dbReference type="SUPFAM" id="SSF82919">
    <property type="entry name" value="Zn-finger domain of Sec23/24"/>
    <property type="match status" value="1"/>
</dbReference>
<dbReference type="SUPFAM" id="SSF82754">
    <property type="entry name" value="C-terminal, gelsolin-like domain of Sec23/24"/>
    <property type="match status" value="1"/>
</dbReference>
<dbReference type="Proteomes" id="UP001150907">
    <property type="component" value="Unassembled WGS sequence"/>
</dbReference>
<protein>
    <recommendedName>
        <fullName evidence="5 16">Protein transport protein SEC23</fullName>
    </recommendedName>
</protein>
<keyword evidence="6 16" id="KW-0813">Transport</keyword>
<dbReference type="GO" id="GO:0005096">
    <property type="term" value="F:GTPase activator activity"/>
    <property type="evidence" value="ECO:0007669"/>
    <property type="project" value="TreeGrafter"/>
</dbReference>
<dbReference type="CDD" id="cd11287">
    <property type="entry name" value="Sec23_C"/>
    <property type="match status" value="1"/>
</dbReference>
<dbReference type="InterPro" id="IPR037550">
    <property type="entry name" value="Sec23_C"/>
</dbReference>
<evidence type="ECO:0000256" key="15">
    <source>
        <dbReference type="ARBA" id="ARBA00025471"/>
    </source>
</evidence>
<keyword evidence="14 16" id="KW-0968">Cytoplasmic vesicle</keyword>
<dbReference type="Pfam" id="PF04811">
    <property type="entry name" value="Sec23_trunk"/>
    <property type="match status" value="1"/>
</dbReference>